<name>A0ABV0NKP0_9TELE</name>
<feature type="compositionally biased region" description="Basic and acidic residues" evidence="1">
    <location>
        <begin position="61"/>
        <end position="74"/>
    </location>
</feature>
<feature type="region of interest" description="Disordered" evidence="1">
    <location>
        <begin position="1"/>
        <end position="74"/>
    </location>
</feature>
<evidence type="ECO:0000313" key="3">
    <source>
        <dbReference type="Proteomes" id="UP001476798"/>
    </source>
</evidence>
<sequence length="193" mass="22552">KKPKQPRPQDGGGSGEGEYGAFKDGGDEREPILDTRNHAGDNLNQQRNTELQNKEKHLKGGKKELENQKEQISKLQRNLERHQDVNKQLLDTQNEVKNLLENQKDHLAKRLQDVETKREKNNEELQSVQKTINNGETFEDKELLLGQKEELLQSQWKLDEEKKNYDRQLLFIEKMLEPIEIQMTRTTKRNGDG</sequence>
<feature type="non-terminal residue" evidence="2">
    <location>
        <position position="1"/>
    </location>
</feature>
<feature type="compositionally biased region" description="Basic and acidic residues" evidence="1">
    <location>
        <begin position="24"/>
        <end position="39"/>
    </location>
</feature>
<dbReference type="Proteomes" id="UP001476798">
    <property type="component" value="Unassembled WGS sequence"/>
</dbReference>
<accession>A0ABV0NKP0</accession>
<organism evidence="2 3">
    <name type="scientific">Goodea atripinnis</name>
    <dbReference type="NCBI Taxonomy" id="208336"/>
    <lineage>
        <taxon>Eukaryota</taxon>
        <taxon>Metazoa</taxon>
        <taxon>Chordata</taxon>
        <taxon>Craniata</taxon>
        <taxon>Vertebrata</taxon>
        <taxon>Euteleostomi</taxon>
        <taxon>Actinopterygii</taxon>
        <taxon>Neopterygii</taxon>
        <taxon>Teleostei</taxon>
        <taxon>Neoteleostei</taxon>
        <taxon>Acanthomorphata</taxon>
        <taxon>Ovalentaria</taxon>
        <taxon>Atherinomorphae</taxon>
        <taxon>Cyprinodontiformes</taxon>
        <taxon>Goodeidae</taxon>
        <taxon>Goodea</taxon>
    </lineage>
</organism>
<keyword evidence="3" id="KW-1185">Reference proteome</keyword>
<gene>
    <name evidence="2" type="ORF">GOODEAATRI_012822</name>
</gene>
<evidence type="ECO:0000313" key="2">
    <source>
        <dbReference type="EMBL" id="MEQ2171626.1"/>
    </source>
</evidence>
<feature type="compositionally biased region" description="Polar residues" evidence="1">
    <location>
        <begin position="42"/>
        <end position="51"/>
    </location>
</feature>
<comment type="caution">
    <text evidence="2">The sequence shown here is derived from an EMBL/GenBank/DDBJ whole genome shotgun (WGS) entry which is preliminary data.</text>
</comment>
<protein>
    <recommendedName>
        <fullName evidence="4">Viral A-type inclusion protein</fullName>
    </recommendedName>
</protein>
<proteinExistence type="predicted"/>
<evidence type="ECO:0008006" key="4">
    <source>
        <dbReference type="Google" id="ProtNLM"/>
    </source>
</evidence>
<evidence type="ECO:0000256" key="1">
    <source>
        <dbReference type="SAM" id="MobiDB-lite"/>
    </source>
</evidence>
<reference evidence="2 3" key="1">
    <citation type="submission" date="2021-06" db="EMBL/GenBank/DDBJ databases">
        <authorList>
            <person name="Palmer J.M."/>
        </authorList>
    </citation>
    <scope>NUCLEOTIDE SEQUENCE [LARGE SCALE GENOMIC DNA]</scope>
    <source>
        <strain evidence="2 3">GA_2019</strain>
        <tissue evidence="2">Muscle</tissue>
    </source>
</reference>
<dbReference type="EMBL" id="JAHRIO010040816">
    <property type="protein sequence ID" value="MEQ2171626.1"/>
    <property type="molecule type" value="Genomic_DNA"/>
</dbReference>